<evidence type="ECO:0000313" key="2">
    <source>
        <dbReference type="Proteomes" id="UP001479436"/>
    </source>
</evidence>
<comment type="caution">
    <text evidence="1">The sequence shown here is derived from an EMBL/GenBank/DDBJ whole genome shotgun (WGS) entry which is preliminary data.</text>
</comment>
<dbReference type="Proteomes" id="UP001479436">
    <property type="component" value="Unassembled WGS sequence"/>
</dbReference>
<reference evidence="1 2" key="1">
    <citation type="submission" date="2023-04" db="EMBL/GenBank/DDBJ databases">
        <title>Genome of Basidiobolus ranarum AG-B5.</title>
        <authorList>
            <person name="Stajich J.E."/>
            <person name="Carter-House D."/>
            <person name="Gryganskyi A."/>
        </authorList>
    </citation>
    <scope>NUCLEOTIDE SEQUENCE [LARGE SCALE GENOMIC DNA]</scope>
    <source>
        <strain evidence="1 2">AG-B5</strain>
    </source>
</reference>
<protein>
    <submittedName>
        <fullName evidence="1">Uncharacterized protein</fullName>
    </submittedName>
</protein>
<evidence type="ECO:0000313" key="1">
    <source>
        <dbReference type="EMBL" id="KAK9708720.1"/>
    </source>
</evidence>
<proteinExistence type="predicted"/>
<sequence length="195" mass="22414">MFQNSAEFFKQSGRVKYVHLMGPNNIGYNPFRSEKYTDGVGVSVLKQNNDTEKKGSSGTKSKSLASKEEFQYVEKLGREELKASVGNCVLNDPGRRDLLYCMHEESTAENKMAYRYTSNQKVIETKYRKFRKLREYLKTDQVTRAEHFLSRLKSSTANKGKFATYLQEKAKVTPVMRAYYSNEDHPAGEDTRTSV</sequence>
<gene>
    <name evidence="1" type="ORF">K7432_009465</name>
</gene>
<accession>A0ABR2VX03</accession>
<name>A0ABR2VX03_9FUNG</name>
<keyword evidence="2" id="KW-1185">Reference proteome</keyword>
<dbReference type="EMBL" id="JASJQH010007462">
    <property type="protein sequence ID" value="KAK9708720.1"/>
    <property type="molecule type" value="Genomic_DNA"/>
</dbReference>
<organism evidence="1 2">
    <name type="scientific">Basidiobolus ranarum</name>
    <dbReference type="NCBI Taxonomy" id="34480"/>
    <lineage>
        <taxon>Eukaryota</taxon>
        <taxon>Fungi</taxon>
        <taxon>Fungi incertae sedis</taxon>
        <taxon>Zoopagomycota</taxon>
        <taxon>Entomophthoromycotina</taxon>
        <taxon>Basidiobolomycetes</taxon>
        <taxon>Basidiobolales</taxon>
        <taxon>Basidiobolaceae</taxon>
        <taxon>Basidiobolus</taxon>
    </lineage>
</organism>